<dbReference type="PANTHER" id="PTHR39962">
    <property type="entry name" value="BLL4848 PROTEIN"/>
    <property type="match status" value="1"/>
</dbReference>
<protein>
    <submittedName>
        <fullName evidence="3">LpxI family protein</fullName>
    </submittedName>
</protein>
<organism evidence="3 4">
    <name type="scientific">Terriglobus aquaticus</name>
    <dbReference type="NCBI Taxonomy" id="940139"/>
    <lineage>
        <taxon>Bacteria</taxon>
        <taxon>Pseudomonadati</taxon>
        <taxon>Acidobacteriota</taxon>
        <taxon>Terriglobia</taxon>
        <taxon>Terriglobales</taxon>
        <taxon>Acidobacteriaceae</taxon>
        <taxon>Terriglobus</taxon>
    </lineage>
</organism>
<accession>A0ABW9KNZ7</accession>
<dbReference type="InterPro" id="IPR043167">
    <property type="entry name" value="LpxI_C_sf"/>
</dbReference>
<dbReference type="Proteomes" id="UP001634747">
    <property type="component" value="Unassembled WGS sequence"/>
</dbReference>
<keyword evidence="4" id="KW-1185">Reference proteome</keyword>
<sequence length="303" mass="31901">MPNPAPAPHLPQNTLGLIAGNGRFPFLLLDAARAHGLTVVVAAIREETDPEINDRAARDPQIRVHWLSLGELSRLIETFQQEGVTRAVMAGQVKHKQIFSSIRPDWRLAKLLLSLRTRSTDMLLGAVAKVLGDEGIQLISSTSYLEPLLAKPGVLTARAPSPQEEQDIAYGRTVAKGIAAFDLGQTVVVAAGACVAVEAMEGTDAAILRAGDLMRTLDADDTATDTGSAGGSALQRSLTVVKVAKPNQDMRFDVPVIGLATVQTMQRAAATCLALEAGRTLIFDEPAVCAAADAAGIAIVALD</sequence>
<gene>
    <name evidence="3" type="ORF">ACK2TP_14020</name>
</gene>
<comment type="caution">
    <text evidence="3">The sequence shown here is derived from an EMBL/GenBank/DDBJ whole genome shotgun (WGS) entry which is preliminary data.</text>
</comment>
<dbReference type="PANTHER" id="PTHR39962:SF1">
    <property type="entry name" value="LPXI FAMILY PROTEIN"/>
    <property type="match status" value="1"/>
</dbReference>
<dbReference type="RefSeq" id="WP_263415155.1">
    <property type="nucleotide sequence ID" value="NZ_BAABBH010000001.1"/>
</dbReference>
<name>A0ABW9KNZ7_9BACT</name>
<feature type="domain" description="LpxI N-terminal" evidence="2">
    <location>
        <begin position="15"/>
        <end position="147"/>
    </location>
</feature>
<dbReference type="Gene3D" id="3.40.50.20">
    <property type="match status" value="1"/>
</dbReference>
<dbReference type="Pfam" id="PF17930">
    <property type="entry name" value="LpxI_N"/>
    <property type="match status" value="1"/>
</dbReference>
<evidence type="ECO:0000259" key="1">
    <source>
        <dbReference type="Pfam" id="PF06230"/>
    </source>
</evidence>
<reference evidence="3 4" key="1">
    <citation type="submission" date="2024-12" db="EMBL/GenBank/DDBJ databases">
        <authorList>
            <person name="Lee Y."/>
        </authorList>
    </citation>
    <scope>NUCLEOTIDE SEQUENCE [LARGE SCALE GENOMIC DNA]</scope>
    <source>
        <strain evidence="3 4">03SUJ4</strain>
    </source>
</reference>
<evidence type="ECO:0000313" key="3">
    <source>
        <dbReference type="EMBL" id="MFN2976883.1"/>
    </source>
</evidence>
<feature type="domain" description="LpxI C-terminal" evidence="1">
    <location>
        <begin position="152"/>
        <end position="300"/>
    </location>
</feature>
<dbReference type="EMBL" id="JBJYXY010000001">
    <property type="protein sequence ID" value="MFN2976883.1"/>
    <property type="molecule type" value="Genomic_DNA"/>
</dbReference>
<dbReference type="Pfam" id="PF06230">
    <property type="entry name" value="LpxI_C"/>
    <property type="match status" value="1"/>
</dbReference>
<evidence type="ECO:0000259" key="2">
    <source>
        <dbReference type="Pfam" id="PF17930"/>
    </source>
</evidence>
<dbReference type="InterPro" id="IPR053174">
    <property type="entry name" value="LpxI"/>
</dbReference>
<evidence type="ECO:0000313" key="4">
    <source>
        <dbReference type="Proteomes" id="UP001634747"/>
    </source>
</evidence>
<dbReference type="InterPro" id="IPR010415">
    <property type="entry name" value="LpxI_C"/>
</dbReference>
<proteinExistence type="predicted"/>
<dbReference type="InterPro" id="IPR041255">
    <property type="entry name" value="LpxI_N"/>
</dbReference>
<dbReference type="Gene3D" id="3.40.140.80">
    <property type="match status" value="1"/>
</dbReference>